<feature type="compositionally biased region" description="Low complexity" evidence="1">
    <location>
        <begin position="34"/>
        <end position="48"/>
    </location>
</feature>
<evidence type="ECO:0000313" key="4">
    <source>
        <dbReference type="Proteomes" id="UP000285376"/>
    </source>
</evidence>
<sequence length="167" mass="17367">MHHHAFTRTRRILPATAASLGLAMTMAACGSANSDDASPTVTTSSATTNAGKPGATPALRAACIDTNEKVVSANSTWNKAVDSRKAADLSKASTSMGKLAHELREQGKKSGNASFKQKADAVAKNVDTLTKAKTPSKTVDTNTYNDAVDDLTSYCGQMFPSATKKSA</sequence>
<feature type="chain" id="PRO_5038817760" description="Lipoprotein" evidence="2">
    <location>
        <begin position="35"/>
        <end position="167"/>
    </location>
</feature>
<evidence type="ECO:0000256" key="2">
    <source>
        <dbReference type="SAM" id="SignalP"/>
    </source>
</evidence>
<organism evidence="3 4">
    <name type="scientific">Dermacoccus abyssi</name>
    <dbReference type="NCBI Taxonomy" id="322596"/>
    <lineage>
        <taxon>Bacteria</taxon>
        <taxon>Bacillati</taxon>
        <taxon>Actinomycetota</taxon>
        <taxon>Actinomycetes</taxon>
        <taxon>Micrococcales</taxon>
        <taxon>Dermacoccaceae</taxon>
        <taxon>Dermacoccus</taxon>
    </lineage>
</organism>
<protein>
    <recommendedName>
        <fullName evidence="5">Lipoprotein</fullName>
    </recommendedName>
</protein>
<accession>A0A417Z206</accession>
<name>A0A417Z206_9MICO</name>
<evidence type="ECO:0000256" key="1">
    <source>
        <dbReference type="SAM" id="MobiDB-lite"/>
    </source>
</evidence>
<keyword evidence="2" id="KW-0732">Signal</keyword>
<reference evidence="3 4" key="1">
    <citation type="submission" date="2018-08" db="EMBL/GenBank/DDBJ databases">
        <title>Whole genome sequence analysis of Dermacoccus abyssi bacteria isolated from Deep Mariana trench Micromonospora spp reveals genes involved in the environmental adaptation and production of secondary metabolites.</title>
        <authorList>
            <person name="Abdel-Mageed W.M."/>
            <person name="Lehri B."/>
            <person name="Nouioui I."/>
            <person name="Goodfellow I."/>
            <person name="Jaspars M."/>
            <person name="Karlyshev A."/>
        </authorList>
    </citation>
    <scope>NUCLEOTIDE SEQUENCE [LARGE SCALE GENOMIC DNA]</scope>
    <source>
        <strain evidence="3 4">MT1.1</strain>
    </source>
</reference>
<dbReference type="AlphaFoldDB" id="A0A417Z206"/>
<proteinExistence type="predicted"/>
<dbReference type="EMBL" id="QWLM01000015">
    <property type="protein sequence ID" value="RHW44584.1"/>
    <property type="molecule type" value="Genomic_DNA"/>
</dbReference>
<evidence type="ECO:0000313" key="3">
    <source>
        <dbReference type="EMBL" id="RHW44584.1"/>
    </source>
</evidence>
<dbReference type="RefSeq" id="WP_118914306.1">
    <property type="nucleotide sequence ID" value="NZ_CBCRVH010000015.1"/>
</dbReference>
<gene>
    <name evidence="3" type="ORF">D1832_11970</name>
</gene>
<feature type="signal peptide" evidence="2">
    <location>
        <begin position="1"/>
        <end position="34"/>
    </location>
</feature>
<evidence type="ECO:0008006" key="5">
    <source>
        <dbReference type="Google" id="ProtNLM"/>
    </source>
</evidence>
<comment type="caution">
    <text evidence="3">The sequence shown here is derived from an EMBL/GenBank/DDBJ whole genome shotgun (WGS) entry which is preliminary data.</text>
</comment>
<dbReference type="Proteomes" id="UP000285376">
    <property type="component" value="Unassembled WGS sequence"/>
</dbReference>
<feature type="region of interest" description="Disordered" evidence="1">
    <location>
        <begin position="31"/>
        <end position="55"/>
    </location>
</feature>